<evidence type="ECO:0000256" key="1">
    <source>
        <dbReference type="SAM" id="Coils"/>
    </source>
</evidence>
<keyword evidence="4" id="KW-1185">Reference proteome</keyword>
<proteinExistence type="predicted"/>
<feature type="coiled-coil region" evidence="1">
    <location>
        <begin position="593"/>
        <end position="753"/>
    </location>
</feature>
<feature type="region of interest" description="Disordered" evidence="2">
    <location>
        <begin position="155"/>
        <end position="188"/>
    </location>
</feature>
<feature type="compositionally biased region" description="Polar residues" evidence="2">
    <location>
        <begin position="169"/>
        <end position="184"/>
    </location>
</feature>
<feature type="compositionally biased region" description="Polar residues" evidence="2">
    <location>
        <begin position="448"/>
        <end position="464"/>
    </location>
</feature>
<feature type="region of interest" description="Disordered" evidence="2">
    <location>
        <begin position="808"/>
        <end position="853"/>
    </location>
</feature>
<dbReference type="PANTHER" id="PTHR14926:SF1">
    <property type="entry name" value="M-PHASE PHOSPHOPROTEIN 9"/>
    <property type="match status" value="1"/>
</dbReference>
<feature type="compositionally biased region" description="Polar residues" evidence="2">
    <location>
        <begin position="384"/>
        <end position="395"/>
    </location>
</feature>
<comment type="caution">
    <text evidence="3">The sequence shown here is derived from an EMBL/GenBank/DDBJ whole genome shotgun (WGS) entry which is preliminary data.</text>
</comment>
<feature type="compositionally biased region" description="Basic and acidic residues" evidence="2">
    <location>
        <begin position="870"/>
        <end position="881"/>
    </location>
</feature>
<feature type="region of interest" description="Disordered" evidence="2">
    <location>
        <begin position="870"/>
        <end position="959"/>
    </location>
</feature>
<feature type="compositionally biased region" description="Polar residues" evidence="2">
    <location>
        <begin position="919"/>
        <end position="939"/>
    </location>
</feature>
<keyword evidence="1" id="KW-0175">Coiled coil</keyword>
<name>A0A7L0CLB4_9CHAR</name>
<feature type="region of interest" description="Disordered" evidence="2">
    <location>
        <begin position="212"/>
        <end position="231"/>
    </location>
</feature>
<organism evidence="3 4">
    <name type="scientific">Rostratula benghalensis</name>
    <name type="common">greater painted-snipe</name>
    <dbReference type="NCBI Taxonomy" id="118793"/>
    <lineage>
        <taxon>Eukaryota</taxon>
        <taxon>Metazoa</taxon>
        <taxon>Chordata</taxon>
        <taxon>Craniata</taxon>
        <taxon>Vertebrata</taxon>
        <taxon>Euteleostomi</taxon>
        <taxon>Archelosauria</taxon>
        <taxon>Archosauria</taxon>
        <taxon>Dinosauria</taxon>
        <taxon>Saurischia</taxon>
        <taxon>Theropoda</taxon>
        <taxon>Coelurosauria</taxon>
        <taxon>Aves</taxon>
        <taxon>Neognathae</taxon>
        <taxon>Neoaves</taxon>
        <taxon>Charadriiformes</taxon>
        <taxon>Rostratulidae</taxon>
        <taxon>Rostratula</taxon>
    </lineage>
</organism>
<dbReference type="EMBL" id="VXAI01000015">
    <property type="protein sequence ID" value="NXJ60564.1"/>
    <property type="molecule type" value="Genomic_DNA"/>
</dbReference>
<evidence type="ECO:0000256" key="2">
    <source>
        <dbReference type="SAM" id="MobiDB-lite"/>
    </source>
</evidence>
<sequence length="1125" mass="126945">SPSSIPNGVSGYSGNTRTLVTPGSVKLLASFMQDIQNIGNADSEIVKKCETRWLQLLRLVEKQCQEQIVAQQEQFHHQIQLIQDEIRQLVRLQTSNWGAGKSRSLPAKLTDTFSSLESQMGMCSEIFEEHEGIVNQLRSNEAESQPNASDLHQERFGNDASVSGGDGTLSASQLNPSKPSSADQFTGYMEEPSQGWAGAAVSQSDAAVAGVQNKSELLPSKREENPSSGRNDILTVSAEFEQKANEAQCGKKPSKSLTSWAQKLRQNQPKRINAEGVCVTSMQENEQARKIPLENTNLTDAALSHSHYTFYLSQPKESPNSLVSEASGLSYWKLDEKEMYHSLPENFRSEFTDIFSTKLSSADETKPSSLKDIYHKRQRENKQLPDQNFMPSSQPSHPPEILTLDPTLHMKPGQQNPGCCFFKTPEETTPFSPDSMAEPGFSSHCDTDSFSQTSNSSQLDDSPKYSVSTRAVHLDLWRNRPFQKETKPSCLFPMAYTDANNDNSVNTEEEETLTLTPSSVTQCADSSVPEYSLSVTSVEDPVIMSKIRQNLREKHARHIADLRAYYDSEIQSLKQQLEASHKNASSEDLKKINQNLAARCDQLDAALNEASARIKTLEDKNNMLEKQVADWRERFYAVSDTSKVLQERIEEMRTNNKEKDNTISRLKSRLKDLEEAFEKAYKLSDNKNTRLKEENKMFQNLLGEYESLGKEHERVKDTLNATENKLLDANTQISDLKRTISKLEAQLKQVEHENMLKLRHITESHLRTSCAKFFCSHSKLATPDVSRRKWLIPGAEYSIFTGQPLEVQESSKDNRLEETYFSSRHHSPPEKDSSQDDSSTNTIENKENEMTEAPIIQAFKELEERKAFKDWGTQTEKEDTSAKTSNRRQTVGFVETSLVANRSPEKGKDQHRPKRYSSPCGQRSSSLPPANRKSNTPTTREIMLAPVSVTYSPKRSPKENLSPGFSHLLSKNANTVTRFDILLDDLGTGPTSTSQHNNPRKRLQFLSLDDAEGNMSKKAAARDERSVARNHEPVLSPCEGDFKYATRITTLAETERLFDELTQEKQQAKIIFIMNRIPCSGGRMTLQARLNQEALEDRLERINRDLGSIRMTLKRFHVLRTSANL</sequence>
<evidence type="ECO:0000313" key="3">
    <source>
        <dbReference type="EMBL" id="NXJ60564.1"/>
    </source>
</evidence>
<dbReference type="Gene3D" id="1.20.5.340">
    <property type="match status" value="1"/>
</dbReference>
<feature type="region of interest" description="Disordered" evidence="2">
    <location>
        <begin position="381"/>
        <end position="464"/>
    </location>
</feature>
<feature type="non-terminal residue" evidence="3">
    <location>
        <position position="1"/>
    </location>
</feature>
<reference evidence="3 4" key="1">
    <citation type="submission" date="2019-09" db="EMBL/GenBank/DDBJ databases">
        <title>Bird 10,000 Genomes (B10K) Project - Family phase.</title>
        <authorList>
            <person name="Zhang G."/>
        </authorList>
    </citation>
    <scope>NUCLEOTIDE SEQUENCE [LARGE SCALE GENOMIC DNA]</scope>
    <source>
        <strain evidence="3">B10K-DU-006-20</strain>
        <tissue evidence="3">Mixed tissue sample</tissue>
    </source>
</reference>
<dbReference type="AlphaFoldDB" id="A0A7L0CLB4"/>
<dbReference type="Proteomes" id="UP000545435">
    <property type="component" value="Unassembled WGS sequence"/>
</dbReference>
<feature type="compositionally biased region" description="Basic and acidic residues" evidence="2">
    <location>
        <begin position="809"/>
        <end position="818"/>
    </location>
</feature>
<evidence type="ECO:0000313" key="4">
    <source>
        <dbReference type="Proteomes" id="UP000545435"/>
    </source>
</evidence>
<dbReference type="GO" id="GO:0005814">
    <property type="term" value="C:centriole"/>
    <property type="evidence" value="ECO:0007669"/>
    <property type="project" value="TreeGrafter"/>
</dbReference>
<gene>
    <name evidence="3" type="primary">Mphosph9</name>
    <name evidence="3" type="ORF">ROSBEN_R07272</name>
</gene>
<feature type="non-terminal residue" evidence="3">
    <location>
        <position position="1125"/>
    </location>
</feature>
<protein>
    <submittedName>
        <fullName evidence="3">MPP9 phase</fullName>
    </submittedName>
</protein>
<dbReference type="InterPro" id="IPR026636">
    <property type="entry name" value="MPHOSPH9"/>
</dbReference>
<dbReference type="PANTHER" id="PTHR14926">
    <property type="entry name" value="M-PHASE PHOSPHOPROTEIN 9"/>
    <property type="match status" value="1"/>
</dbReference>
<accession>A0A7L0CLB4</accession>